<dbReference type="Pfam" id="PF01136">
    <property type="entry name" value="Peptidase_U32"/>
    <property type="match status" value="1"/>
</dbReference>
<dbReference type="STRING" id="469378.Ccur_10820"/>
<evidence type="ECO:0000313" key="4">
    <source>
        <dbReference type="EMBL" id="ACU94773.1"/>
    </source>
</evidence>
<evidence type="ECO:0000256" key="3">
    <source>
        <dbReference type="ARBA" id="ARBA00038374"/>
    </source>
</evidence>
<dbReference type="MEROPS" id="U32.002"/>
<dbReference type="OrthoDB" id="9807498at2"/>
<protein>
    <submittedName>
        <fullName evidence="4">Collagenase-like protease</fullName>
    </submittedName>
</protein>
<dbReference type="RefSeq" id="WP_012803458.1">
    <property type="nucleotide sequence ID" value="NC_013170.1"/>
</dbReference>
<dbReference type="KEGG" id="ccu:Ccur_10820"/>
<dbReference type="HOGENOM" id="CLU_011540_0_0_11"/>
<evidence type="ECO:0000256" key="2">
    <source>
        <dbReference type="ARBA" id="ARBA00022801"/>
    </source>
</evidence>
<sequence>MSSTANNLAISSAVDKRECEKCELLAPAGGWEQLHYAIRFGADAVYLAADRFGMRARANNFSLDEIPQVVECAHQANVAVHVTLNVQMYDGDLAELAHYVHSLASAQVDAVIVGDLGALRIVRQQAPDLAVHVSTQASVSNVPSALTWYELGARRIVCAREMSLDAIARLRTELPSDLEIEAFAHGAQCMATSGRCLISDYMTGRSGVTGNCAQPCRWKYSLQEEKRPGKFFSVEEDDRGSYLLNAQDLNMLAHVDDMRQAGINSIKIEGRNKKAFYVACVVNAYRQVLDGADPSDWEGELETVSHRPYGTGFYFGPAHQTPETDDYVRPYDWVFEVLTCKAEPDGSWCAWGLARNRFTHNAQLEVLSPGQPVRTFHAEDIHWVPRLGCSEVDAARAAGLSDPLTNHLDANVAASAHTFAERLIASGLLDLARPARAQVEEANRIMDVYTMRVPFPLCAHDMVRAPRSETM</sequence>
<dbReference type="InterPro" id="IPR051454">
    <property type="entry name" value="RNA/ubiquinone_mod_enzymes"/>
</dbReference>
<organism evidence="4 5">
    <name type="scientific">Cryptobacterium curtum (strain ATCC 700683 / DSM 15641 / CCUG 43107 / 12-3)</name>
    <dbReference type="NCBI Taxonomy" id="469378"/>
    <lineage>
        <taxon>Bacteria</taxon>
        <taxon>Bacillati</taxon>
        <taxon>Actinomycetota</taxon>
        <taxon>Coriobacteriia</taxon>
        <taxon>Eggerthellales</taxon>
        <taxon>Eggerthellaceae</taxon>
        <taxon>Cryptobacterium</taxon>
    </lineage>
</organism>
<comment type="similarity">
    <text evidence="3">Belongs to the peptidase U32 family.</text>
</comment>
<dbReference type="GO" id="GO:0006508">
    <property type="term" value="P:proteolysis"/>
    <property type="evidence" value="ECO:0007669"/>
    <property type="project" value="UniProtKB-KW"/>
</dbReference>
<keyword evidence="2" id="KW-0378">Hydrolase</keyword>
<dbReference type="PANTHER" id="PTHR30217:SF6">
    <property type="entry name" value="TRNA HYDROXYLATION PROTEIN P"/>
    <property type="match status" value="1"/>
</dbReference>
<accession>C7MPD3</accession>
<keyword evidence="5" id="KW-1185">Reference proteome</keyword>
<name>C7MPD3_CRYCD</name>
<dbReference type="EMBL" id="CP001682">
    <property type="protein sequence ID" value="ACU94773.1"/>
    <property type="molecule type" value="Genomic_DNA"/>
</dbReference>
<keyword evidence="1 4" id="KW-0645">Protease</keyword>
<dbReference type="Proteomes" id="UP000000954">
    <property type="component" value="Chromosome"/>
</dbReference>
<proteinExistence type="inferred from homology"/>
<evidence type="ECO:0000313" key="5">
    <source>
        <dbReference type="Proteomes" id="UP000000954"/>
    </source>
</evidence>
<evidence type="ECO:0000256" key="1">
    <source>
        <dbReference type="ARBA" id="ARBA00022670"/>
    </source>
</evidence>
<dbReference type="PANTHER" id="PTHR30217">
    <property type="entry name" value="PEPTIDASE U32 FAMILY"/>
    <property type="match status" value="1"/>
</dbReference>
<reference evidence="4 5" key="1">
    <citation type="journal article" date="2009" name="Stand. Genomic Sci.">
        <title>Complete genome sequence of Cryptobacterium curtum type strain (12-3).</title>
        <authorList>
            <person name="Mavrommatis K."/>
            <person name="Pukall R."/>
            <person name="Rohde C."/>
            <person name="Chen F."/>
            <person name="Sims D."/>
            <person name="Brettin T."/>
            <person name="Kuske C."/>
            <person name="Detter J.C."/>
            <person name="Han C."/>
            <person name="Lapidus A."/>
            <person name="Copeland A."/>
            <person name="Glavina Del Rio T."/>
            <person name="Nolan M."/>
            <person name="Lucas S."/>
            <person name="Tice H."/>
            <person name="Cheng J.F."/>
            <person name="Bruce D."/>
            <person name="Goodwin L."/>
            <person name="Pitluck S."/>
            <person name="Ovchinnikova G."/>
            <person name="Pati A."/>
            <person name="Ivanova N."/>
            <person name="Chen A."/>
            <person name="Palaniappan K."/>
            <person name="Chain P."/>
            <person name="D'haeseleer P."/>
            <person name="Goker M."/>
            <person name="Bristow J."/>
            <person name="Eisen J.A."/>
            <person name="Markowitz V."/>
            <person name="Hugenholtz P."/>
            <person name="Rohde M."/>
            <person name="Klenk H.P."/>
            <person name="Kyrpides N.C."/>
        </authorList>
    </citation>
    <scope>NUCLEOTIDE SEQUENCE [LARGE SCALE GENOMIC DNA]</scope>
    <source>
        <strain evidence="5">ATCC 700683 / DSM 15641 / 12-3</strain>
    </source>
</reference>
<gene>
    <name evidence="4" type="ordered locus">Ccur_10820</name>
</gene>
<dbReference type="InterPro" id="IPR001539">
    <property type="entry name" value="Peptidase_U32"/>
</dbReference>
<dbReference type="eggNOG" id="COG0826">
    <property type="taxonomic scope" value="Bacteria"/>
</dbReference>
<dbReference type="GO" id="GO:0008233">
    <property type="term" value="F:peptidase activity"/>
    <property type="evidence" value="ECO:0007669"/>
    <property type="project" value="UniProtKB-KW"/>
</dbReference>
<dbReference type="AlphaFoldDB" id="C7MPD3"/>